<name>A0A9P3PIM3_LYOSH</name>
<dbReference type="Proteomes" id="UP001063166">
    <property type="component" value="Unassembled WGS sequence"/>
</dbReference>
<dbReference type="Gene3D" id="2.60.120.10">
    <property type="entry name" value="Jelly Rolls"/>
    <property type="match status" value="1"/>
</dbReference>
<reference evidence="1" key="1">
    <citation type="submission" date="2022-07" db="EMBL/GenBank/DDBJ databases">
        <title>The genome of Lyophyllum shimeji provides insight into the initial evolution of ectomycorrhizal fungal genome.</title>
        <authorList>
            <person name="Kobayashi Y."/>
            <person name="Shibata T."/>
            <person name="Hirakawa H."/>
            <person name="Shigenobu S."/>
            <person name="Nishiyama T."/>
            <person name="Yamada A."/>
            <person name="Hasebe M."/>
            <person name="Kawaguchi M."/>
        </authorList>
    </citation>
    <scope>NUCLEOTIDE SEQUENCE</scope>
    <source>
        <strain evidence="1">AT787</strain>
    </source>
</reference>
<dbReference type="PANTHER" id="PTHR36156">
    <property type="entry name" value="SLR2101 PROTEIN"/>
    <property type="match status" value="1"/>
</dbReference>
<dbReference type="Gene3D" id="2.20.70.150">
    <property type="match status" value="1"/>
</dbReference>
<keyword evidence="2" id="KW-1185">Reference proteome</keyword>
<dbReference type="InterPro" id="IPR047142">
    <property type="entry name" value="OryJ/VirC-like"/>
</dbReference>
<gene>
    <name evidence="1" type="ORF">LshimejAT787_0304070</name>
</gene>
<dbReference type="AlphaFoldDB" id="A0A9P3PIM3"/>
<comment type="caution">
    <text evidence="1">The sequence shown here is derived from an EMBL/GenBank/DDBJ whole genome shotgun (WGS) entry which is preliminary data.</text>
</comment>
<dbReference type="OrthoDB" id="5840532at2759"/>
<proteinExistence type="predicted"/>
<protein>
    <submittedName>
        <fullName evidence="1">Cupin domain protein</fullName>
    </submittedName>
</protein>
<dbReference type="InterPro" id="IPR011051">
    <property type="entry name" value="RmlC_Cupin_sf"/>
</dbReference>
<dbReference type="SUPFAM" id="SSF51182">
    <property type="entry name" value="RmlC-like cupins"/>
    <property type="match status" value="1"/>
</dbReference>
<organism evidence="1 2">
    <name type="scientific">Lyophyllum shimeji</name>
    <name type="common">Hon-shimeji</name>
    <name type="synonym">Tricholoma shimeji</name>
    <dbReference type="NCBI Taxonomy" id="47721"/>
    <lineage>
        <taxon>Eukaryota</taxon>
        <taxon>Fungi</taxon>
        <taxon>Dikarya</taxon>
        <taxon>Basidiomycota</taxon>
        <taxon>Agaricomycotina</taxon>
        <taxon>Agaricomycetes</taxon>
        <taxon>Agaricomycetidae</taxon>
        <taxon>Agaricales</taxon>
        <taxon>Tricholomatineae</taxon>
        <taxon>Lyophyllaceae</taxon>
        <taxon>Lyophyllum</taxon>
    </lineage>
</organism>
<evidence type="ECO:0000313" key="1">
    <source>
        <dbReference type="EMBL" id="GLB36119.1"/>
    </source>
</evidence>
<dbReference type="EMBL" id="BRPK01000003">
    <property type="protein sequence ID" value="GLB36119.1"/>
    <property type="molecule type" value="Genomic_DNA"/>
</dbReference>
<accession>A0A9P3PIM3</accession>
<evidence type="ECO:0000313" key="2">
    <source>
        <dbReference type="Proteomes" id="UP001063166"/>
    </source>
</evidence>
<sequence>MSNPQYQLPDLRRIVTGHDEHAKGVVQSDTRLVAEEMKTVKGAKSAAIWVTTDSIPTNDTNNPDDGATRKIDDRANFGLVHPTGTNLRSTDLAPGAVTPMHRTSSLDYNILVQGELILMMEDGTEKHLKNPGDTVVQKGTLHAWRNPSKNWARWVTVLIAAEPAIVKDGALDPVFLPPPGIRRE</sequence>
<dbReference type="CDD" id="cd02231">
    <property type="entry name" value="cupin_BLL6423-like"/>
    <property type="match status" value="1"/>
</dbReference>
<dbReference type="InterPro" id="IPR014710">
    <property type="entry name" value="RmlC-like_jellyroll"/>
</dbReference>
<dbReference type="PANTHER" id="PTHR36156:SF2">
    <property type="entry name" value="CUPIN TYPE-2 DOMAIN-CONTAINING PROTEIN"/>
    <property type="match status" value="1"/>
</dbReference>